<evidence type="ECO:0000313" key="12">
    <source>
        <dbReference type="Proteomes" id="UP000613160"/>
    </source>
</evidence>
<dbReference type="Pfam" id="PF01966">
    <property type="entry name" value="HD"/>
    <property type="match status" value="1"/>
</dbReference>
<dbReference type="Pfam" id="PF01909">
    <property type="entry name" value="NTP_transf_2"/>
    <property type="match status" value="1"/>
</dbReference>
<dbReference type="PIRSF" id="PIRSF006288">
    <property type="entry name" value="PII_uridyltransf"/>
    <property type="match status" value="1"/>
</dbReference>
<dbReference type="SUPFAM" id="SSF81593">
    <property type="entry name" value="Nucleotidyltransferase substrate binding subunit/domain"/>
    <property type="match status" value="1"/>
</dbReference>
<dbReference type="Gene3D" id="1.10.3090.10">
    <property type="entry name" value="cca-adding enzyme, domain 2"/>
    <property type="match status" value="1"/>
</dbReference>
<dbReference type="SUPFAM" id="SSF81891">
    <property type="entry name" value="Poly A polymerase C-terminal region-like"/>
    <property type="match status" value="1"/>
</dbReference>
<keyword evidence="1 7" id="KW-0808">Transferase</keyword>
<dbReference type="PROSITE" id="PS51831">
    <property type="entry name" value="HD"/>
    <property type="match status" value="1"/>
</dbReference>
<feature type="region of interest" description="Uridylyltransferase" evidence="7">
    <location>
        <begin position="1"/>
        <end position="394"/>
    </location>
</feature>
<dbReference type="PROSITE" id="PS51671">
    <property type="entry name" value="ACT"/>
    <property type="match status" value="2"/>
</dbReference>
<dbReference type="InterPro" id="IPR013546">
    <property type="entry name" value="PII_UdlTrfase/GS_AdlTrfase"/>
</dbReference>
<dbReference type="CDD" id="cd04899">
    <property type="entry name" value="ACT_ACR-UUR-like_2"/>
    <property type="match status" value="1"/>
</dbReference>
<comment type="caution">
    <text evidence="11">The sequence shown here is derived from an EMBL/GenBank/DDBJ whole genome shotgun (WGS) entry which is preliminary data.</text>
</comment>
<dbReference type="GO" id="GO:0008773">
    <property type="term" value="F:[protein-PII] uridylyltransferase activity"/>
    <property type="evidence" value="ECO:0007669"/>
    <property type="project" value="UniProtKB-UniRule"/>
</dbReference>
<dbReference type="Pfam" id="PF01842">
    <property type="entry name" value="ACT"/>
    <property type="match status" value="1"/>
</dbReference>
<proteinExistence type="inferred from homology"/>
<protein>
    <recommendedName>
        <fullName evidence="7">Bifunctional uridylyltransferase/uridylyl-removing enzyme</fullName>
        <shortName evidence="7">UTase/UR</shortName>
    </recommendedName>
    <alternativeName>
        <fullName evidence="7">Bifunctional [protein-PII] modification enzyme</fullName>
    </alternativeName>
    <alternativeName>
        <fullName evidence="7">Bifunctional nitrogen sensor protein</fullName>
    </alternativeName>
    <domain>
        <recommendedName>
            <fullName evidence="7">[Protein-PII] uridylyltransferase</fullName>
            <shortName evidence="7">PII uridylyltransferase</shortName>
            <shortName evidence="7">UTase</shortName>
            <ecNumber evidence="7">2.7.7.59</ecNumber>
        </recommendedName>
    </domain>
    <domain>
        <recommendedName>
            <fullName evidence="7">[Protein-PII]-UMP uridylyl-removing enzyme</fullName>
            <shortName evidence="7">UR</shortName>
            <ecNumber evidence="7">3.1.4.-</ecNumber>
        </recommendedName>
    </domain>
</protein>
<comment type="catalytic activity">
    <reaction evidence="7">
        <text>[protein-PII]-L-tyrosine + UTP = [protein-PII]-uridylyl-L-tyrosine + diphosphate</text>
        <dbReference type="Rhea" id="RHEA:13673"/>
        <dbReference type="Rhea" id="RHEA-COMP:12147"/>
        <dbReference type="Rhea" id="RHEA-COMP:12148"/>
        <dbReference type="ChEBI" id="CHEBI:33019"/>
        <dbReference type="ChEBI" id="CHEBI:46398"/>
        <dbReference type="ChEBI" id="CHEBI:46858"/>
        <dbReference type="ChEBI" id="CHEBI:90602"/>
        <dbReference type="EC" id="2.7.7.59"/>
    </reaction>
</comment>
<dbReference type="CDD" id="cd04900">
    <property type="entry name" value="ACT_UUR-like_1"/>
    <property type="match status" value="1"/>
</dbReference>
<feature type="domain" description="ACT" evidence="9">
    <location>
        <begin position="861"/>
        <end position="938"/>
    </location>
</feature>
<dbReference type="InterPro" id="IPR043519">
    <property type="entry name" value="NT_sf"/>
</dbReference>
<dbReference type="CDD" id="cd05401">
    <property type="entry name" value="NT_GlnE_GlnD_like"/>
    <property type="match status" value="1"/>
</dbReference>
<sequence>MLLQSPKAAILPIASVAEPGFRFAEIIDAEALARDLAALAGKAPGDGAPAAVRDRVLALLKERIAIGRKAAETMLFDDGSGLLCAARLSALQDEVIRAVYRFALEHVFVAANLSTGERMSVIAVGGYGRGTLAPGSDIDLLFLLPYKQTVLGEQLVEYLLYLLWDLGFKVGHATRSVEECVRLAGEDFTIRTALLERRLIVGEPQLFAELSARFDKEVVEGTGQEFIAAKLAERDVRHTKSGDTRYLVEPNVKEGKGGLRDLNTLFWIAKYHYRVETSEQLVAAGVFSRREARLFHKAEDFLWAVRCQMHFLTGKAEERLSFDLQPEIAARLGYNAHPGMKDVERFMKHYFLIAKDVGDLTGIFCAALEEEQAKDVPGLKGFVRGLRHRAKKIPGTLDFHIDNNRINVTARDVFQKDPVNLLRIFKLAAALNLEYHPDALKLIRRSLRLVNAELRDNPEANSLFLDVLTDRTDPELHLRRMNEAGVLGRFIPEFGRIVAMMQFNMYHHYTVDEHLLRSIAILSRIERGELLDDHPASSDLVKTLNDRVPLYVALLLHDIAKGRPEDHSVAGARIARTLCPRLGLDERQTDLVVWLVEDHLVMSMTAQQRDLNDRKTILDFADKVQTLERLKLLTILTVCDIRAVGPGVWNGWKGQLIRNLYYETEPVITGGFSQSSRKQRFTQARAHLAERLSDWPEAERDAYIDLHYQNYFLTVPLEEQRRHADFIRKASAGGDPLATMVLTDAFQAITEITILAPDHPRLLSMIAGGCAATGANIADAQIFTMTDGRALDIVTINREFQSDDDERRRAERIGRHIRDLLQGRQHMPDMMAQRKVGRGAKMFAVRPRVFIDNALSNQFTVVEVEGLDRPGLLSDLTGALSDLSLDIRSAHIATYGERAVDVFYVTDLTGMKIVSPSRTERIESRLTSVFDSPEGEISSRGTMPSPQAFGIPAK</sequence>
<dbReference type="InterPro" id="IPR045865">
    <property type="entry name" value="ACT-like_dom_sf"/>
</dbReference>
<keyword evidence="3" id="KW-0677">Repeat</keyword>
<reference evidence="11" key="1">
    <citation type="journal article" date="2014" name="Int. J. Syst. Evol. Microbiol.">
        <title>Complete genome sequence of Corynebacterium casei LMG S-19264T (=DSM 44701T), isolated from a smear-ripened cheese.</title>
        <authorList>
            <consortium name="US DOE Joint Genome Institute (JGI-PGF)"/>
            <person name="Walter F."/>
            <person name="Albersmeier A."/>
            <person name="Kalinowski J."/>
            <person name="Ruckert C."/>
        </authorList>
    </citation>
    <scope>NUCLEOTIDE SEQUENCE</scope>
    <source>
        <strain evidence="11">CGMCC 1.15493</strain>
    </source>
</reference>
<dbReference type="RefSeq" id="WP_188848761.1">
    <property type="nucleotide sequence ID" value="NZ_BMJJ01000001.1"/>
</dbReference>
<accession>A0A916XRR3</accession>
<feature type="domain" description="HD" evidence="10">
    <location>
        <begin position="511"/>
        <end position="627"/>
    </location>
</feature>
<dbReference type="InterPro" id="IPR010043">
    <property type="entry name" value="UTase/UR"/>
</dbReference>
<dbReference type="GO" id="GO:0006808">
    <property type="term" value="P:regulation of nitrogen utilization"/>
    <property type="evidence" value="ECO:0007669"/>
    <property type="project" value="UniProtKB-UniRule"/>
</dbReference>
<comment type="activity regulation">
    <text evidence="7">Uridylyltransferase (UTase) activity is inhibited by glutamine, while glutamine activates uridylyl-removing (UR) activity.</text>
</comment>
<evidence type="ECO:0000259" key="9">
    <source>
        <dbReference type="PROSITE" id="PS51671"/>
    </source>
</evidence>
<evidence type="ECO:0000313" key="11">
    <source>
        <dbReference type="EMBL" id="GGD03414.1"/>
    </source>
</evidence>
<evidence type="ECO:0000256" key="3">
    <source>
        <dbReference type="ARBA" id="ARBA00022737"/>
    </source>
</evidence>
<evidence type="ECO:0000256" key="1">
    <source>
        <dbReference type="ARBA" id="ARBA00022679"/>
    </source>
</evidence>
<dbReference type="Gene3D" id="3.30.70.260">
    <property type="match status" value="1"/>
</dbReference>
<name>A0A916XRR3_9HYPH</name>
<dbReference type="EC" id="3.1.4.-" evidence="7"/>
<dbReference type="EMBL" id="BMJJ01000001">
    <property type="protein sequence ID" value="GGD03414.1"/>
    <property type="molecule type" value="Genomic_DNA"/>
</dbReference>
<dbReference type="Gene3D" id="3.30.460.10">
    <property type="entry name" value="Beta Polymerase, domain 2"/>
    <property type="match status" value="1"/>
</dbReference>
<dbReference type="SUPFAM" id="SSF81301">
    <property type="entry name" value="Nucleotidyltransferase"/>
    <property type="match status" value="1"/>
</dbReference>
<evidence type="ECO:0000256" key="8">
    <source>
        <dbReference type="SAM" id="MobiDB-lite"/>
    </source>
</evidence>
<evidence type="ECO:0000256" key="4">
    <source>
        <dbReference type="ARBA" id="ARBA00022801"/>
    </source>
</evidence>
<dbReference type="Pfam" id="PF08335">
    <property type="entry name" value="GlnD_UR_UTase"/>
    <property type="match status" value="1"/>
</dbReference>
<dbReference type="InterPro" id="IPR002934">
    <property type="entry name" value="Polymerase_NTP_transf_dom"/>
</dbReference>
<dbReference type="EC" id="2.7.7.59" evidence="7"/>
<evidence type="ECO:0000259" key="10">
    <source>
        <dbReference type="PROSITE" id="PS51831"/>
    </source>
</evidence>
<evidence type="ECO:0000256" key="7">
    <source>
        <dbReference type="HAMAP-Rule" id="MF_00277"/>
    </source>
</evidence>
<comment type="cofactor">
    <cofactor evidence="7">
        <name>Mg(2+)</name>
        <dbReference type="ChEBI" id="CHEBI:18420"/>
    </cofactor>
</comment>
<dbReference type="AlphaFoldDB" id="A0A916XRR3"/>
<comment type="caution">
    <text evidence="7">Lacks conserved residue(s) required for the propagation of feature annotation.</text>
</comment>
<dbReference type="SUPFAM" id="SSF55021">
    <property type="entry name" value="ACT-like"/>
    <property type="match status" value="2"/>
</dbReference>
<comment type="similarity">
    <text evidence="7">Belongs to the GlnD family.</text>
</comment>
<dbReference type="InterPro" id="IPR002912">
    <property type="entry name" value="ACT_dom"/>
</dbReference>
<feature type="domain" description="ACT" evidence="9">
    <location>
        <begin position="751"/>
        <end position="833"/>
    </location>
</feature>
<dbReference type="GO" id="GO:0008081">
    <property type="term" value="F:phosphoric diester hydrolase activity"/>
    <property type="evidence" value="ECO:0007669"/>
    <property type="project" value="UniProtKB-UniRule"/>
</dbReference>
<dbReference type="PANTHER" id="PTHR47320:SF1">
    <property type="entry name" value="BIFUNCTIONAL URIDYLYLTRANSFERASE_URIDYLYL-REMOVING ENZYME"/>
    <property type="match status" value="1"/>
</dbReference>
<comment type="catalytic activity">
    <reaction evidence="7">
        <text>[protein-PII]-uridylyl-L-tyrosine + H2O = [protein-PII]-L-tyrosine + UMP + H(+)</text>
        <dbReference type="Rhea" id="RHEA:48600"/>
        <dbReference type="Rhea" id="RHEA-COMP:12147"/>
        <dbReference type="Rhea" id="RHEA-COMP:12148"/>
        <dbReference type="ChEBI" id="CHEBI:15377"/>
        <dbReference type="ChEBI" id="CHEBI:15378"/>
        <dbReference type="ChEBI" id="CHEBI:46858"/>
        <dbReference type="ChEBI" id="CHEBI:57865"/>
        <dbReference type="ChEBI" id="CHEBI:90602"/>
    </reaction>
</comment>
<dbReference type="PANTHER" id="PTHR47320">
    <property type="entry name" value="BIFUNCTIONAL URIDYLYLTRANSFERASE/URIDYLYL-REMOVING ENZYME"/>
    <property type="match status" value="1"/>
</dbReference>
<dbReference type="SMART" id="SM00471">
    <property type="entry name" value="HDc"/>
    <property type="match status" value="1"/>
</dbReference>
<comment type="function">
    <text evidence="7">Modifies, by uridylylation and deuridylylation, the PII regulatory proteins (GlnB and homologs), in response to the nitrogen status of the cell that GlnD senses through the glutamine level. Under low glutamine levels, catalyzes the conversion of the PII proteins and UTP to PII-UMP and PPi, while under higher glutamine levels, GlnD hydrolyzes PII-UMP to PII and UMP (deuridylylation). Thus, controls uridylylation state and activity of the PII proteins, and plays an important role in the regulation of nitrogen metabolism.</text>
</comment>
<keyword evidence="6 7" id="KW-0511">Multifunctional enzyme</keyword>
<evidence type="ECO:0000256" key="6">
    <source>
        <dbReference type="ARBA" id="ARBA00023268"/>
    </source>
</evidence>
<keyword evidence="5 7" id="KW-0460">Magnesium</keyword>
<keyword evidence="2 7" id="KW-0548">Nucleotidyltransferase</keyword>
<evidence type="ECO:0000256" key="5">
    <source>
        <dbReference type="ARBA" id="ARBA00022842"/>
    </source>
</evidence>
<dbReference type="NCBIfam" id="TIGR01693">
    <property type="entry name" value="UTase_glnD"/>
    <property type="match status" value="1"/>
</dbReference>
<comment type="domain">
    <text evidence="7">Has four distinct domains: an N-terminal nucleotidyltransferase (NT) domain responsible for UTase activity, a central HD domain that encodes UR activity, and two C-terminal ACT domains that seem to have a role in glutamine sensing.</text>
</comment>
<dbReference type="CDD" id="cd00077">
    <property type="entry name" value="HDc"/>
    <property type="match status" value="1"/>
</dbReference>
<dbReference type="HAMAP" id="MF_00277">
    <property type="entry name" value="PII_uridylyl_transf"/>
    <property type="match status" value="1"/>
</dbReference>
<gene>
    <name evidence="7 11" type="primary">glnD</name>
    <name evidence="11" type="ORF">GCM10011335_02740</name>
</gene>
<dbReference type="InterPro" id="IPR003607">
    <property type="entry name" value="HD/PDEase_dom"/>
</dbReference>
<evidence type="ECO:0000256" key="2">
    <source>
        <dbReference type="ARBA" id="ARBA00022695"/>
    </source>
</evidence>
<dbReference type="NCBIfam" id="NF003467">
    <property type="entry name" value="PRK05092.1"/>
    <property type="match status" value="1"/>
</dbReference>
<dbReference type="InterPro" id="IPR006674">
    <property type="entry name" value="HD_domain"/>
</dbReference>
<organism evidence="11 12">
    <name type="scientific">Aureimonas glaciei</name>
    <dbReference type="NCBI Taxonomy" id="1776957"/>
    <lineage>
        <taxon>Bacteria</taxon>
        <taxon>Pseudomonadati</taxon>
        <taxon>Pseudomonadota</taxon>
        <taxon>Alphaproteobacteria</taxon>
        <taxon>Hyphomicrobiales</taxon>
        <taxon>Aurantimonadaceae</taxon>
        <taxon>Aureimonas</taxon>
    </lineage>
</organism>
<keyword evidence="4 7" id="KW-0378">Hydrolase</keyword>
<keyword evidence="12" id="KW-1185">Reference proteome</keyword>
<dbReference type="Proteomes" id="UP000613160">
    <property type="component" value="Unassembled WGS sequence"/>
</dbReference>
<feature type="region of interest" description="Disordered" evidence="8">
    <location>
        <begin position="929"/>
        <end position="954"/>
    </location>
</feature>
<reference evidence="11" key="2">
    <citation type="submission" date="2020-09" db="EMBL/GenBank/DDBJ databases">
        <authorList>
            <person name="Sun Q."/>
            <person name="Zhou Y."/>
        </authorList>
    </citation>
    <scope>NUCLEOTIDE SEQUENCE</scope>
    <source>
        <strain evidence="11">CGMCC 1.15493</strain>
    </source>
</reference>